<evidence type="ECO:0000313" key="10">
    <source>
        <dbReference type="Proteomes" id="UP000199382"/>
    </source>
</evidence>
<keyword evidence="5 7" id="KW-1133">Transmembrane helix</keyword>
<keyword evidence="3" id="KW-1003">Cell membrane</keyword>
<dbReference type="PANTHER" id="PTHR43005">
    <property type="entry name" value="BLR7065 PROTEIN"/>
    <property type="match status" value="1"/>
</dbReference>
<dbReference type="EMBL" id="FNEK01000046">
    <property type="protein sequence ID" value="SDK61100.1"/>
    <property type="molecule type" value="Genomic_DNA"/>
</dbReference>
<sequence>MPALPAPNVHDGSEMTSFSGLKPLAMILPGLFLAMFIIGYPVADLAYTSLQEVSRFGKLQGFAGFANFAEVFSDPLFWSSLYRTAIWTVCVVAGTLLLSLPIAIMLNEDFYGRGLARVIIMLPWAISLTMTAVVWRWTLNGRSGLLNATLMDVGIIAEPIEWLAEAQLAFTVEILVGILVSIPFTTTIFLGGLSSMPQESYEASMVDGATRWDQFIHITLPLMKPFINIAIVLNVIYVFNSLPIIWVMTEGGPANGTDILVTYLYKLAFRFGQLGKAAAISLIMFGVLLAFTILYVMLVSRGDRQPEEVEEG</sequence>
<evidence type="ECO:0000256" key="2">
    <source>
        <dbReference type="ARBA" id="ARBA00022448"/>
    </source>
</evidence>
<dbReference type="GO" id="GO:0055085">
    <property type="term" value="P:transmembrane transport"/>
    <property type="evidence" value="ECO:0007669"/>
    <property type="project" value="InterPro"/>
</dbReference>
<dbReference type="Pfam" id="PF00528">
    <property type="entry name" value="BPD_transp_1"/>
    <property type="match status" value="1"/>
</dbReference>
<evidence type="ECO:0000256" key="7">
    <source>
        <dbReference type="RuleBase" id="RU363032"/>
    </source>
</evidence>
<feature type="transmembrane region" description="Helical" evidence="7">
    <location>
        <begin position="84"/>
        <end position="106"/>
    </location>
</feature>
<dbReference type="Gene3D" id="1.10.3720.10">
    <property type="entry name" value="MetI-like"/>
    <property type="match status" value="1"/>
</dbReference>
<evidence type="ECO:0000259" key="8">
    <source>
        <dbReference type="PROSITE" id="PS50928"/>
    </source>
</evidence>
<dbReference type="PANTHER" id="PTHR43005:SF1">
    <property type="entry name" value="SPERMIDINE_PUTRESCINE TRANSPORT SYSTEM PERMEASE PROTEIN"/>
    <property type="match status" value="1"/>
</dbReference>
<proteinExistence type="inferred from homology"/>
<feature type="transmembrane region" description="Helical" evidence="7">
    <location>
        <begin position="168"/>
        <end position="190"/>
    </location>
</feature>
<evidence type="ECO:0000256" key="4">
    <source>
        <dbReference type="ARBA" id="ARBA00022692"/>
    </source>
</evidence>
<reference evidence="9 10" key="1">
    <citation type="submission" date="2016-10" db="EMBL/GenBank/DDBJ databases">
        <authorList>
            <person name="de Groot N.N."/>
        </authorList>
    </citation>
    <scope>NUCLEOTIDE SEQUENCE [LARGE SCALE GENOMIC DNA]</scope>
    <source>
        <strain evidence="9 10">DSM 25294</strain>
    </source>
</reference>
<dbReference type="STRING" id="571298.SAMN04488026_104634"/>
<evidence type="ECO:0000313" key="9">
    <source>
        <dbReference type="EMBL" id="SDK61100.1"/>
    </source>
</evidence>
<gene>
    <name evidence="9" type="ORF">SAMN04488026_104634</name>
</gene>
<comment type="subcellular location">
    <subcellularLocation>
        <location evidence="1 7">Cell membrane</location>
        <topology evidence="1 7">Multi-pass membrane protein</topology>
    </subcellularLocation>
</comment>
<keyword evidence="6 7" id="KW-0472">Membrane</keyword>
<comment type="similarity">
    <text evidence="7">Belongs to the binding-protein-dependent transport system permease family.</text>
</comment>
<dbReference type="PROSITE" id="PS50928">
    <property type="entry name" value="ABC_TM1"/>
    <property type="match status" value="1"/>
</dbReference>
<keyword evidence="2 7" id="KW-0813">Transport</keyword>
<feature type="transmembrane region" description="Helical" evidence="7">
    <location>
        <begin position="277"/>
        <end position="298"/>
    </location>
</feature>
<accession>A0A1G9DB53</accession>
<dbReference type="AlphaFoldDB" id="A0A1G9DB53"/>
<evidence type="ECO:0000256" key="6">
    <source>
        <dbReference type="ARBA" id="ARBA00023136"/>
    </source>
</evidence>
<dbReference type="CDD" id="cd06261">
    <property type="entry name" value="TM_PBP2"/>
    <property type="match status" value="1"/>
</dbReference>
<organism evidence="9 10">
    <name type="scientific">Aliiruegeria lutimaris</name>
    <dbReference type="NCBI Taxonomy" id="571298"/>
    <lineage>
        <taxon>Bacteria</taxon>
        <taxon>Pseudomonadati</taxon>
        <taxon>Pseudomonadota</taxon>
        <taxon>Alphaproteobacteria</taxon>
        <taxon>Rhodobacterales</taxon>
        <taxon>Roseobacteraceae</taxon>
        <taxon>Aliiruegeria</taxon>
    </lineage>
</organism>
<feature type="transmembrane region" description="Helical" evidence="7">
    <location>
        <begin position="24"/>
        <end position="47"/>
    </location>
</feature>
<keyword evidence="4 7" id="KW-0812">Transmembrane</keyword>
<dbReference type="GO" id="GO:0005886">
    <property type="term" value="C:plasma membrane"/>
    <property type="evidence" value="ECO:0007669"/>
    <property type="project" value="UniProtKB-SubCell"/>
</dbReference>
<name>A0A1G9DB53_9RHOB</name>
<evidence type="ECO:0000256" key="3">
    <source>
        <dbReference type="ARBA" id="ARBA00022475"/>
    </source>
</evidence>
<protein>
    <submittedName>
        <fullName evidence="9">Carbohydrate ABC transporter membrane protein 1, CUT1 family</fullName>
    </submittedName>
</protein>
<dbReference type="Proteomes" id="UP000199382">
    <property type="component" value="Unassembled WGS sequence"/>
</dbReference>
<evidence type="ECO:0000256" key="1">
    <source>
        <dbReference type="ARBA" id="ARBA00004651"/>
    </source>
</evidence>
<dbReference type="SUPFAM" id="SSF161098">
    <property type="entry name" value="MetI-like"/>
    <property type="match status" value="1"/>
</dbReference>
<keyword evidence="10" id="KW-1185">Reference proteome</keyword>
<feature type="transmembrane region" description="Helical" evidence="7">
    <location>
        <begin position="118"/>
        <end position="137"/>
    </location>
</feature>
<feature type="transmembrane region" description="Helical" evidence="7">
    <location>
        <begin position="226"/>
        <end position="248"/>
    </location>
</feature>
<evidence type="ECO:0000256" key="5">
    <source>
        <dbReference type="ARBA" id="ARBA00022989"/>
    </source>
</evidence>
<feature type="domain" description="ABC transmembrane type-1" evidence="8">
    <location>
        <begin position="81"/>
        <end position="295"/>
    </location>
</feature>
<dbReference type="InterPro" id="IPR000515">
    <property type="entry name" value="MetI-like"/>
</dbReference>
<dbReference type="InterPro" id="IPR035906">
    <property type="entry name" value="MetI-like_sf"/>
</dbReference>